<organism evidence="3 4">
    <name type="scientific">Neorhizobium alkalisoli</name>
    <dbReference type="NCBI Taxonomy" id="528178"/>
    <lineage>
        <taxon>Bacteria</taxon>
        <taxon>Pseudomonadati</taxon>
        <taxon>Pseudomonadota</taxon>
        <taxon>Alphaproteobacteria</taxon>
        <taxon>Hyphomicrobiales</taxon>
        <taxon>Rhizobiaceae</taxon>
        <taxon>Rhizobium/Agrobacterium group</taxon>
        <taxon>Neorhizobium</taxon>
    </lineage>
</organism>
<feature type="transmembrane region" description="Helical" evidence="1">
    <location>
        <begin position="145"/>
        <end position="163"/>
    </location>
</feature>
<keyword evidence="3" id="KW-0012">Acyltransferase</keyword>
<dbReference type="PANTHER" id="PTHR36927:SF3">
    <property type="entry name" value="GLUCANS BIOSYNTHESIS PROTEIN C"/>
    <property type="match status" value="1"/>
</dbReference>
<dbReference type="OrthoDB" id="9809782at2"/>
<dbReference type="GO" id="GO:0016747">
    <property type="term" value="F:acyltransferase activity, transferring groups other than amino-acyl groups"/>
    <property type="evidence" value="ECO:0007669"/>
    <property type="project" value="InterPro"/>
</dbReference>
<evidence type="ECO:0000313" key="4">
    <source>
        <dbReference type="Proteomes" id="UP000320653"/>
    </source>
</evidence>
<keyword evidence="4" id="KW-1185">Reference proteome</keyword>
<feature type="domain" description="Acyltransferase 3" evidence="2">
    <location>
        <begin position="5"/>
        <end position="359"/>
    </location>
</feature>
<feature type="transmembrane region" description="Helical" evidence="1">
    <location>
        <begin position="184"/>
        <end position="202"/>
    </location>
</feature>
<feature type="transmembrane region" description="Helical" evidence="1">
    <location>
        <begin position="86"/>
        <end position="104"/>
    </location>
</feature>
<feature type="transmembrane region" description="Helical" evidence="1">
    <location>
        <begin position="275"/>
        <end position="296"/>
    </location>
</feature>
<dbReference type="InterPro" id="IPR002656">
    <property type="entry name" value="Acyl_transf_3_dom"/>
</dbReference>
<proteinExistence type="predicted"/>
<evidence type="ECO:0000313" key="3">
    <source>
        <dbReference type="EMBL" id="TWF54691.1"/>
    </source>
</evidence>
<evidence type="ECO:0000259" key="2">
    <source>
        <dbReference type="Pfam" id="PF01757"/>
    </source>
</evidence>
<feature type="transmembrane region" description="Helical" evidence="1">
    <location>
        <begin position="214"/>
        <end position="231"/>
    </location>
</feature>
<gene>
    <name evidence="3" type="ORF">FHW37_103561</name>
</gene>
<dbReference type="Proteomes" id="UP000320653">
    <property type="component" value="Unassembled WGS sequence"/>
</dbReference>
<keyword evidence="3" id="KW-0808">Transferase</keyword>
<dbReference type="InterPro" id="IPR050623">
    <property type="entry name" value="Glucan_succinyl_AcylTrfase"/>
</dbReference>
<keyword evidence="1" id="KW-0472">Membrane</keyword>
<comment type="caution">
    <text evidence="3">The sequence shown here is derived from an EMBL/GenBank/DDBJ whole genome shotgun (WGS) entry which is preliminary data.</text>
</comment>
<feature type="transmembrane region" description="Helical" evidence="1">
    <location>
        <begin position="243"/>
        <end position="263"/>
    </location>
</feature>
<evidence type="ECO:0000256" key="1">
    <source>
        <dbReference type="SAM" id="Phobius"/>
    </source>
</evidence>
<keyword evidence="1" id="KW-0812">Transmembrane</keyword>
<sequence length="377" mass="43101">MQRRHDLDFVRVAVFPLLILYHASLIYGTRDFLIKSPAAESLFDVFYVLTHPWRMMLLFFVSGASATLALQNGTIDRFTMARMKQLLLPLIVGMLILIPPQIYVRLNDLDGLNIGMMEVFRHYLTLSPLPLPDGRMMPLFGTEHLWYLIYLWCYTVILALAVARHGRHVTCMAEFLGRQLSGPRLFILPVLFLLVVRVTLRPFFPPTLNLATDWYSHALYFPTFLAGALLARHEGFWKEIVRYRSAALILAMTCGAMLLVRNFTVPSEDRGFVDLAYSNVVIAMFRWYAIAAVLGYAKRYCTRAHPAVSYFNKAVLTLYVLHQTVMVLLAHWLNEMHLLGPHAFLPLAILTLMICGLIYEAMRKTRLVLRPPLPAAA</sequence>
<dbReference type="RefSeq" id="WP_145637329.1">
    <property type="nucleotide sequence ID" value="NZ_VIWP01000003.1"/>
</dbReference>
<reference evidence="3 4" key="1">
    <citation type="submission" date="2019-06" db="EMBL/GenBank/DDBJ databases">
        <title>Sorghum-associated microbial communities from plants grown in Nebraska, USA.</title>
        <authorList>
            <person name="Schachtman D."/>
        </authorList>
    </citation>
    <scope>NUCLEOTIDE SEQUENCE [LARGE SCALE GENOMIC DNA]</scope>
    <source>
        <strain evidence="3 4">1225</strain>
    </source>
</reference>
<feature type="transmembrane region" description="Helical" evidence="1">
    <location>
        <begin position="339"/>
        <end position="359"/>
    </location>
</feature>
<dbReference type="Pfam" id="PF01757">
    <property type="entry name" value="Acyl_transf_3"/>
    <property type="match status" value="1"/>
</dbReference>
<dbReference type="EMBL" id="VIWP01000003">
    <property type="protein sequence ID" value="TWF54691.1"/>
    <property type="molecule type" value="Genomic_DNA"/>
</dbReference>
<name>A0A561QWD0_9HYPH</name>
<protein>
    <submittedName>
        <fullName evidence="3">Acyltransferase-like protein</fullName>
    </submittedName>
</protein>
<dbReference type="PANTHER" id="PTHR36927">
    <property type="entry name" value="BLR4337 PROTEIN"/>
    <property type="match status" value="1"/>
</dbReference>
<keyword evidence="1" id="KW-1133">Transmembrane helix</keyword>
<dbReference type="AlphaFoldDB" id="A0A561QWD0"/>
<accession>A0A561QWD0</accession>
<feature type="transmembrane region" description="Helical" evidence="1">
    <location>
        <begin position="316"/>
        <end position="333"/>
    </location>
</feature>
<feature type="transmembrane region" description="Helical" evidence="1">
    <location>
        <begin position="12"/>
        <end position="33"/>
    </location>
</feature>
<feature type="transmembrane region" description="Helical" evidence="1">
    <location>
        <begin position="53"/>
        <end position="74"/>
    </location>
</feature>